<sequence length="90" mass="10024">KTSAAALRWDNSPANCGAFSSSADVRDLHFRRELLDKLRGHRKGWCTFASLCANFLNIGHSFVNACLRLSPPNVATIAVNSMSKFWVRRS</sequence>
<proteinExistence type="predicted"/>
<keyword evidence="2" id="KW-1185">Reference proteome</keyword>
<evidence type="ECO:0000313" key="2">
    <source>
        <dbReference type="Proteomes" id="UP001295794"/>
    </source>
</evidence>
<dbReference type="EMBL" id="CAVNYO010000099">
    <property type="protein sequence ID" value="CAK5265755.1"/>
    <property type="molecule type" value="Genomic_DNA"/>
</dbReference>
<organism evidence="1 2">
    <name type="scientific">Mycena citricolor</name>
    <dbReference type="NCBI Taxonomy" id="2018698"/>
    <lineage>
        <taxon>Eukaryota</taxon>
        <taxon>Fungi</taxon>
        <taxon>Dikarya</taxon>
        <taxon>Basidiomycota</taxon>
        <taxon>Agaricomycotina</taxon>
        <taxon>Agaricomycetes</taxon>
        <taxon>Agaricomycetidae</taxon>
        <taxon>Agaricales</taxon>
        <taxon>Marasmiineae</taxon>
        <taxon>Mycenaceae</taxon>
        <taxon>Mycena</taxon>
    </lineage>
</organism>
<gene>
    <name evidence="1" type="ORF">MYCIT1_LOCUS6984</name>
</gene>
<dbReference type="AlphaFoldDB" id="A0AAD2GZ80"/>
<protein>
    <submittedName>
        <fullName evidence="1">Uncharacterized protein</fullName>
    </submittedName>
</protein>
<evidence type="ECO:0000313" key="1">
    <source>
        <dbReference type="EMBL" id="CAK5265755.1"/>
    </source>
</evidence>
<comment type="caution">
    <text evidence="1">The sequence shown here is derived from an EMBL/GenBank/DDBJ whole genome shotgun (WGS) entry which is preliminary data.</text>
</comment>
<feature type="non-terminal residue" evidence="1">
    <location>
        <position position="1"/>
    </location>
</feature>
<name>A0AAD2GZ80_9AGAR</name>
<accession>A0AAD2GZ80</accession>
<reference evidence="1" key="1">
    <citation type="submission" date="2023-11" db="EMBL/GenBank/DDBJ databases">
        <authorList>
            <person name="De Vega J J."/>
            <person name="De Vega J J."/>
        </authorList>
    </citation>
    <scope>NUCLEOTIDE SEQUENCE</scope>
</reference>
<dbReference type="Proteomes" id="UP001295794">
    <property type="component" value="Unassembled WGS sequence"/>
</dbReference>